<evidence type="ECO:0000313" key="3">
    <source>
        <dbReference type="Proteomes" id="UP001597541"/>
    </source>
</evidence>
<dbReference type="InterPro" id="IPR052948">
    <property type="entry name" value="Low_temp-induced_all0457"/>
</dbReference>
<evidence type="ECO:0000259" key="1">
    <source>
        <dbReference type="Pfam" id="PF11181"/>
    </source>
</evidence>
<organism evidence="2 3">
    <name type="scientific">Paenibacillus gansuensis</name>
    <dbReference type="NCBI Taxonomy" id="306542"/>
    <lineage>
        <taxon>Bacteria</taxon>
        <taxon>Bacillati</taxon>
        <taxon>Bacillota</taxon>
        <taxon>Bacilli</taxon>
        <taxon>Bacillales</taxon>
        <taxon>Paenibacillaceae</taxon>
        <taxon>Paenibacillus</taxon>
    </lineage>
</organism>
<dbReference type="PANTHER" id="PTHR36109">
    <property type="entry name" value="MEMBRANE PROTEIN-RELATED"/>
    <property type="match status" value="1"/>
</dbReference>
<proteinExistence type="predicted"/>
<dbReference type="EMBL" id="JBHUME010000009">
    <property type="protein sequence ID" value="MFD2613899.1"/>
    <property type="molecule type" value="Genomic_DNA"/>
</dbReference>
<feature type="domain" description="General stress protein 17M-like" evidence="1">
    <location>
        <begin position="5"/>
        <end position="74"/>
    </location>
</feature>
<comment type="caution">
    <text evidence="2">The sequence shown here is derived from an EMBL/GenBank/DDBJ whole genome shotgun (WGS) entry which is preliminary data.</text>
</comment>
<dbReference type="Pfam" id="PF11181">
    <property type="entry name" value="YflT"/>
    <property type="match status" value="1"/>
</dbReference>
<dbReference type="Proteomes" id="UP001597541">
    <property type="component" value="Unassembled WGS sequence"/>
</dbReference>
<sequence>MKNARVGVFKNEADAILAIDLLKERGIEMERVSVISLDKETRSVIEEQTEAGHVDGGTGGRVTGGLLGGYAGLFVSVSSLAVPGIGPLLIGGALAATLTGATIGAIAGGSAGSLADLGLTEDQAKHYNMELKEGHILVLVETLPGEEAGVLDVLNPAEQHNK</sequence>
<accession>A0ABW5PFH3</accession>
<name>A0ABW5PFH3_9BACL</name>
<evidence type="ECO:0000313" key="2">
    <source>
        <dbReference type="EMBL" id="MFD2613899.1"/>
    </source>
</evidence>
<dbReference type="RefSeq" id="WP_377604168.1">
    <property type="nucleotide sequence ID" value="NZ_JBHUME010000009.1"/>
</dbReference>
<gene>
    <name evidence="2" type="ORF">ACFSUF_15895</name>
</gene>
<keyword evidence="3" id="KW-1185">Reference proteome</keyword>
<dbReference type="PANTHER" id="PTHR36109:SF2">
    <property type="entry name" value="MEMBRANE PROTEIN"/>
    <property type="match status" value="1"/>
</dbReference>
<dbReference type="InterPro" id="IPR025889">
    <property type="entry name" value="GSP17M-like_dom"/>
</dbReference>
<protein>
    <submittedName>
        <fullName evidence="2">General stress protein</fullName>
    </submittedName>
</protein>
<reference evidence="3" key="1">
    <citation type="journal article" date="2019" name="Int. J. Syst. Evol. Microbiol.">
        <title>The Global Catalogue of Microorganisms (GCM) 10K type strain sequencing project: providing services to taxonomists for standard genome sequencing and annotation.</title>
        <authorList>
            <consortium name="The Broad Institute Genomics Platform"/>
            <consortium name="The Broad Institute Genome Sequencing Center for Infectious Disease"/>
            <person name="Wu L."/>
            <person name="Ma J."/>
        </authorList>
    </citation>
    <scope>NUCLEOTIDE SEQUENCE [LARGE SCALE GENOMIC DNA]</scope>
    <source>
        <strain evidence="3">KCTC 3950</strain>
    </source>
</reference>